<dbReference type="PANTHER" id="PTHR30352">
    <property type="entry name" value="PYRUVATE FORMATE-LYASE-ACTIVATING ENZYME"/>
    <property type="match status" value="1"/>
</dbReference>
<dbReference type="Gene3D" id="3.20.20.70">
    <property type="entry name" value="Aldolase class I"/>
    <property type="match status" value="1"/>
</dbReference>
<evidence type="ECO:0000256" key="1">
    <source>
        <dbReference type="ARBA" id="ARBA00001966"/>
    </source>
</evidence>
<reference evidence="7 8" key="1">
    <citation type="submission" date="2017-06" db="EMBL/GenBank/DDBJ databases">
        <title>Streptomyces albireticuli Genome sequencing and assembly.</title>
        <authorList>
            <person name="Wang Y."/>
            <person name="Du B."/>
            <person name="Ding Y."/>
            <person name="Liu H."/>
            <person name="Hou Q."/>
            <person name="Liu K."/>
            <person name="Yao L."/>
            <person name="Wang C."/>
        </authorList>
    </citation>
    <scope>NUCLEOTIDE SEQUENCE [LARGE SCALE GENOMIC DNA]</scope>
    <source>
        <strain evidence="7 8">MDJK11</strain>
    </source>
</reference>
<evidence type="ECO:0000256" key="4">
    <source>
        <dbReference type="ARBA" id="ARBA00022723"/>
    </source>
</evidence>
<dbReference type="OrthoDB" id="9782387at2"/>
<sequence length="230" mass="24404">MRRRRAPGRRTPADTPLPAGAPLNVAATWAGTADLGPGWRSVVWVQGCPFSCPGCMSPDWIPAAPARTVTPAELSAELLADPAVDGLTFSGGEPMQQADGLAEVARLARRARPGLSVVCFTGHRLERLRAHPPTPGVPRLLAEVDVLVDGPYVQGRDDGRGLRGSTNQRVHHLTGRLSGSGYDFEDRHRTAEIAVGGREAFLIGVPPPDLLTVFDAAVDRSGRSTAWGTP</sequence>
<comment type="cofactor">
    <cofactor evidence="1">
        <name>[4Fe-4S] cluster</name>
        <dbReference type="ChEBI" id="CHEBI:49883"/>
    </cofactor>
</comment>
<name>A0A1Z2LCF6_9ACTN</name>
<dbReference type="SUPFAM" id="SSF102114">
    <property type="entry name" value="Radical SAM enzymes"/>
    <property type="match status" value="1"/>
</dbReference>
<evidence type="ECO:0000256" key="5">
    <source>
        <dbReference type="ARBA" id="ARBA00023004"/>
    </source>
</evidence>
<dbReference type="GO" id="GO:0051539">
    <property type="term" value="F:4 iron, 4 sulfur cluster binding"/>
    <property type="evidence" value="ECO:0007669"/>
    <property type="project" value="UniProtKB-KW"/>
</dbReference>
<dbReference type="Proteomes" id="UP000195755">
    <property type="component" value="Chromosome"/>
</dbReference>
<accession>A0A1Z2LCF6</accession>
<dbReference type="SFLD" id="SFLDF00299">
    <property type="entry name" value="anaerobic_ribonucleoside-triph"/>
    <property type="match status" value="1"/>
</dbReference>
<protein>
    <submittedName>
        <fullName evidence="7">Reductase</fullName>
    </submittedName>
</protein>
<keyword evidence="5" id="KW-0408">Iron</keyword>
<dbReference type="EMBL" id="CP021744">
    <property type="protein sequence ID" value="ARZ71962.1"/>
    <property type="molecule type" value="Genomic_DNA"/>
</dbReference>
<dbReference type="InterPro" id="IPR012837">
    <property type="entry name" value="NrdG"/>
</dbReference>
<keyword evidence="3" id="KW-0949">S-adenosyl-L-methionine</keyword>
<dbReference type="GO" id="GO:0046872">
    <property type="term" value="F:metal ion binding"/>
    <property type="evidence" value="ECO:0007669"/>
    <property type="project" value="UniProtKB-KW"/>
</dbReference>
<dbReference type="Pfam" id="PF13353">
    <property type="entry name" value="Fer4_12"/>
    <property type="match status" value="1"/>
</dbReference>
<gene>
    <name evidence="7" type="primary">nrdG</name>
    <name evidence="7" type="ORF">SMD11_6386</name>
</gene>
<evidence type="ECO:0000256" key="2">
    <source>
        <dbReference type="ARBA" id="ARBA00022485"/>
    </source>
</evidence>
<dbReference type="PANTHER" id="PTHR30352:SF2">
    <property type="entry name" value="ANAEROBIC RIBONUCLEOSIDE-TRIPHOSPHATE REDUCTASE-ACTIVATING PROTEIN"/>
    <property type="match status" value="1"/>
</dbReference>
<dbReference type="SFLD" id="SFLDG01066">
    <property type="entry name" value="organic_radical-activating_enz"/>
    <property type="match status" value="1"/>
</dbReference>
<dbReference type="CDD" id="cd01335">
    <property type="entry name" value="Radical_SAM"/>
    <property type="match status" value="1"/>
</dbReference>
<evidence type="ECO:0000256" key="6">
    <source>
        <dbReference type="ARBA" id="ARBA00023014"/>
    </source>
</evidence>
<keyword evidence="4" id="KW-0479">Metal-binding</keyword>
<dbReference type="SFLD" id="SFLDS00029">
    <property type="entry name" value="Radical_SAM"/>
    <property type="match status" value="1"/>
</dbReference>
<dbReference type="AlphaFoldDB" id="A0A1Z2LCF6"/>
<dbReference type="SFLD" id="SFLDG01063">
    <property type="entry name" value="activating_enzymes__group_1"/>
    <property type="match status" value="1"/>
</dbReference>
<dbReference type="GO" id="GO:0004748">
    <property type="term" value="F:ribonucleoside-diphosphate reductase activity, thioredoxin disulfide as acceptor"/>
    <property type="evidence" value="ECO:0007669"/>
    <property type="project" value="TreeGrafter"/>
</dbReference>
<evidence type="ECO:0000256" key="3">
    <source>
        <dbReference type="ARBA" id="ARBA00022691"/>
    </source>
</evidence>
<keyword evidence="2" id="KW-0004">4Fe-4S</keyword>
<dbReference type="KEGG" id="salj:SMD11_6386"/>
<keyword evidence="6" id="KW-0411">Iron-sulfur</keyword>
<proteinExistence type="predicted"/>
<dbReference type="InterPro" id="IPR013785">
    <property type="entry name" value="Aldolase_TIM"/>
</dbReference>
<dbReference type="InterPro" id="IPR058240">
    <property type="entry name" value="rSAM_sf"/>
</dbReference>
<dbReference type="InterPro" id="IPR034457">
    <property type="entry name" value="Organic_radical-activating"/>
</dbReference>
<evidence type="ECO:0000313" key="7">
    <source>
        <dbReference type="EMBL" id="ARZ71962.1"/>
    </source>
</evidence>
<evidence type="ECO:0000313" key="8">
    <source>
        <dbReference type="Proteomes" id="UP000195755"/>
    </source>
</evidence>
<organism evidence="7 8">
    <name type="scientific">Streptomyces albireticuli</name>
    <dbReference type="NCBI Taxonomy" id="1940"/>
    <lineage>
        <taxon>Bacteria</taxon>
        <taxon>Bacillati</taxon>
        <taxon>Actinomycetota</taxon>
        <taxon>Actinomycetes</taxon>
        <taxon>Kitasatosporales</taxon>
        <taxon>Streptomycetaceae</taxon>
        <taxon>Streptomyces</taxon>
    </lineage>
</organism>
<dbReference type="GO" id="GO:0043365">
    <property type="term" value="F:[formate-C-acetyltransferase]-activating enzyme activity"/>
    <property type="evidence" value="ECO:0007669"/>
    <property type="project" value="InterPro"/>
</dbReference>
<dbReference type="RefSeq" id="WP_087929667.1">
    <property type="nucleotide sequence ID" value="NZ_CP021744.1"/>
</dbReference>
<dbReference type="InterPro" id="IPR007197">
    <property type="entry name" value="rSAM"/>
</dbReference>